<keyword evidence="5" id="KW-0804">Transcription</keyword>
<dbReference type="EMBL" id="OU963864">
    <property type="protein sequence ID" value="CAH0387409.1"/>
    <property type="molecule type" value="Genomic_DNA"/>
</dbReference>
<evidence type="ECO:0000256" key="11">
    <source>
        <dbReference type="ARBA" id="ARBA00042333"/>
    </source>
</evidence>
<evidence type="ECO:0000256" key="1">
    <source>
        <dbReference type="ARBA" id="ARBA00004123"/>
    </source>
</evidence>
<dbReference type="InterPro" id="IPR050568">
    <property type="entry name" value="Transcr_DNA_Rep_Reg"/>
</dbReference>
<comment type="similarity">
    <text evidence="9">Belongs to the NFYC/HAP5 subunit family.</text>
</comment>
<organism evidence="15 16">
    <name type="scientific">Bemisia tabaci</name>
    <name type="common">Sweetpotato whitefly</name>
    <name type="synonym">Aleurodes tabaci</name>
    <dbReference type="NCBI Taxonomy" id="7038"/>
    <lineage>
        <taxon>Eukaryota</taxon>
        <taxon>Metazoa</taxon>
        <taxon>Ecdysozoa</taxon>
        <taxon>Arthropoda</taxon>
        <taxon>Hexapoda</taxon>
        <taxon>Insecta</taxon>
        <taxon>Pterygota</taxon>
        <taxon>Neoptera</taxon>
        <taxon>Paraneoptera</taxon>
        <taxon>Hemiptera</taxon>
        <taxon>Sternorrhyncha</taxon>
        <taxon>Aleyrodoidea</taxon>
        <taxon>Aleyrodidae</taxon>
        <taxon>Aleyrodinae</taxon>
        <taxon>Bemisia</taxon>
    </lineage>
</organism>
<comment type="subcellular location">
    <subcellularLocation>
        <location evidence="1">Nucleus</location>
    </subcellularLocation>
</comment>
<keyword evidence="16" id="KW-1185">Reference proteome</keyword>
<gene>
    <name evidence="15" type="ORF">BEMITA_LOCUS6429</name>
</gene>
<feature type="region of interest" description="Disordered" evidence="13">
    <location>
        <begin position="208"/>
        <end position="230"/>
    </location>
</feature>
<dbReference type="GO" id="GO:0046982">
    <property type="term" value="F:protein heterodimerization activity"/>
    <property type="evidence" value="ECO:0007669"/>
    <property type="project" value="InterPro"/>
</dbReference>
<sequence>MSVYLVNTTDSEDVDSPQAAGDSPGDPNKFFITAEAQEVLNSFWPKVMEEIRSIGQLDLKNQALPLARIKKIMKLDEDVKMISAEAPMLFSKAAEIFIHELTLRAWLHTEDNKRRTLQRNDIAMAISKYDQFDFLIDIVPRDEVKVNRTSSDGTKTSMNPDQVHYYFQLAQQHQAALQQSNSTATTNAQTIQVVPASTQLQTVTINNDAGDQNASATNTNTSNTSTTSQVIQISTPTATTASASTNNQALGNIQLVQQVVTPSGEVQQVPIQLSPAQLQLIRMQLQGNSNQPIILQTSSAIQGQPQVIQVPQTGTAATPVFLSTSNASTSEGE</sequence>
<dbReference type="GO" id="GO:0001228">
    <property type="term" value="F:DNA-binding transcription activator activity, RNA polymerase II-specific"/>
    <property type="evidence" value="ECO:0007669"/>
    <property type="project" value="TreeGrafter"/>
</dbReference>
<feature type="compositionally biased region" description="Low complexity" evidence="13">
    <location>
        <begin position="213"/>
        <end position="230"/>
    </location>
</feature>
<evidence type="ECO:0000256" key="10">
    <source>
        <dbReference type="ARBA" id="ARBA00040590"/>
    </source>
</evidence>
<name>A0A9P0F2W4_BEMTA</name>
<dbReference type="CDD" id="cd22908">
    <property type="entry name" value="HFD_NFYC-like"/>
    <property type="match status" value="1"/>
</dbReference>
<evidence type="ECO:0000256" key="8">
    <source>
        <dbReference type="ARBA" id="ARBA00025911"/>
    </source>
</evidence>
<feature type="region of interest" description="Disordered" evidence="13">
    <location>
        <begin position="1"/>
        <end position="27"/>
    </location>
</feature>
<keyword evidence="6" id="KW-0539">Nucleus</keyword>
<evidence type="ECO:0000256" key="4">
    <source>
        <dbReference type="ARBA" id="ARBA00023159"/>
    </source>
</evidence>
<proteinExistence type="inferred from homology"/>
<dbReference type="GO" id="GO:0000978">
    <property type="term" value="F:RNA polymerase II cis-regulatory region sequence-specific DNA binding"/>
    <property type="evidence" value="ECO:0007669"/>
    <property type="project" value="TreeGrafter"/>
</dbReference>
<keyword evidence="3" id="KW-0238">DNA-binding</keyword>
<evidence type="ECO:0000256" key="13">
    <source>
        <dbReference type="SAM" id="MobiDB-lite"/>
    </source>
</evidence>
<comment type="function">
    <text evidence="7">Component of the sequence-specific heterotrimeric transcription factor (NF-Y) which specifically recognizes a 5'-CCAAT-3' box motif found in the promoters of its target genes. NF-Y can function as both an activator and a repressor, depending on its interacting cofactors.</text>
</comment>
<keyword evidence="2" id="KW-0805">Transcription regulation</keyword>
<dbReference type="InterPro" id="IPR009072">
    <property type="entry name" value="Histone-fold"/>
</dbReference>
<dbReference type="OrthoDB" id="1272441at2759"/>
<evidence type="ECO:0000256" key="6">
    <source>
        <dbReference type="ARBA" id="ARBA00023242"/>
    </source>
</evidence>
<dbReference type="InterPro" id="IPR007125">
    <property type="entry name" value="H2A/H2B/H3"/>
</dbReference>
<feature type="domain" description="Core Histone H2A/H2B/H3" evidence="14">
    <location>
        <begin position="48"/>
        <end position="126"/>
    </location>
</feature>
<evidence type="ECO:0000256" key="12">
    <source>
        <dbReference type="ARBA" id="ARBA00042663"/>
    </source>
</evidence>
<evidence type="ECO:0000259" key="14">
    <source>
        <dbReference type="Pfam" id="PF00125"/>
    </source>
</evidence>
<dbReference type="PANTHER" id="PTHR10252:SF8">
    <property type="entry name" value="NUCLEAR TRANSCRIPTION FACTOR Y SUBUNIT GAMMA"/>
    <property type="match status" value="1"/>
</dbReference>
<dbReference type="PANTHER" id="PTHR10252">
    <property type="entry name" value="HISTONE-LIKE TRANSCRIPTION FACTOR CCAAT-RELATED"/>
    <property type="match status" value="1"/>
</dbReference>
<dbReference type="AlphaFoldDB" id="A0A9P0F2W4"/>
<evidence type="ECO:0000256" key="5">
    <source>
        <dbReference type="ARBA" id="ARBA00023163"/>
    </source>
</evidence>
<dbReference type="Gene3D" id="1.10.20.10">
    <property type="entry name" value="Histone, subunit A"/>
    <property type="match status" value="1"/>
</dbReference>
<protein>
    <recommendedName>
        <fullName evidence="10">Nuclear transcription factor Y subunit gamma</fullName>
    </recommendedName>
    <alternativeName>
        <fullName evidence="11">CAAT box DNA-binding protein subunit C</fullName>
    </alternativeName>
    <alternativeName>
        <fullName evidence="12">Nuclear transcription factor Y subunit C</fullName>
    </alternativeName>
</protein>
<reference evidence="15" key="1">
    <citation type="submission" date="2021-12" db="EMBL/GenBank/DDBJ databases">
        <authorList>
            <person name="King R."/>
        </authorList>
    </citation>
    <scope>NUCLEOTIDE SEQUENCE</scope>
</reference>
<dbReference type="GO" id="GO:0016602">
    <property type="term" value="C:CCAAT-binding factor complex"/>
    <property type="evidence" value="ECO:0007669"/>
    <property type="project" value="TreeGrafter"/>
</dbReference>
<evidence type="ECO:0000313" key="15">
    <source>
        <dbReference type="EMBL" id="CAH0387409.1"/>
    </source>
</evidence>
<dbReference type="KEGG" id="btab:109030647"/>
<evidence type="ECO:0000256" key="7">
    <source>
        <dbReference type="ARBA" id="ARBA00025263"/>
    </source>
</evidence>
<comment type="subunit">
    <text evidence="8">Heterotrimeric transcription factor composed of three components, NF-YA, NF-YB and NF-YC. NF-YB and NF-YC must interact and dimerize for NF-YA association and DNA binding.</text>
</comment>
<dbReference type="Pfam" id="PF00125">
    <property type="entry name" value="Histone"/>
    <property type="match status" value="1"/>
</dbReference>
<evidence type="ECO:0000313" key="16">
    <source>
        <dbReference type="Proteomes" id="UP001152759"/>
    </source>
</evidence>
<dbReference type="FunFam" id="1.10.20.10:FF:000006">
    <property type="entry name" value="Nuclear transcription factor Y subunit gamma"/>
    <property type="match status" value="1"/>
</dbReference>
<accession>A0A9P0F2W4</accession>
<evidence type="ECO:0000256" key="9">
    <source>
        <dbReference type="ARBA" id="ARBA00038129"/>
    </source>
</evidence>
<dbReference type="SUPFAM" id="SSF47113">
    <property type="entry name" value="Histone-fold"/>
    <property type="match status" value="1"/>
</dbReference>
<evidence type="ECO:0000256" key="2">
    <source>
        <dbReference type="ARBA" id="ARBA00023015"/>
    </source>
</evidence>
<evidence type="ECO:0000256" key="3">
    <source>
        <dbReference type="ARBA" id="ARBA00023125"/>
    </source>
</evidence>
<keyword evidence="4" id="KW-0010">Activator</keyword>
<dbReference type="Proteomes" id="UP001152759">
    <property type="component" value="Chromosome 3"/>
</dbReference>